<keyword evidence="2" id="KW-1185">Reference proteome</keyword>
<comment type="caution">
    <text evidence="1">The sequence shown here is derived from an EMBL/GenBank/DDBJ whole genome shotgun (WGS) entry which is preliminary data.</text>
</comment>
<evidence type="ECO:0000313" key="2">
    <source>
        <dbReference type="Proteomes" id="UP000219689"/>
    </source>
</evidence>
<dbReference type="AlphaFoldDB" id="A0A2A5QRA0"/>
<accession>A0A2A5QRA0</accession>
<gene>
    <name evidence="1" type="ORF">CP557_01585</name>
</gene>
<dbReference type="Proteomes" id="UP000219689">
    <property type="component" value="Unassembled WGS sequence"/>
</dbReference>
<evidence type="ECO:0000313" key="1">
    <source>
        <dbReference type="EMBL" id="PCR89342.1"/>
    </source>
</evidence>
<organism evidence="1 2">
    <name type="scientific">Natrinema ejinorense</name>
    <dbReference type="NCBI Taxonomy" id="373386"/>
    <lineage>
        <taxon>Archaea</taxon>
        <taxon>Methanobacteriati</taxon>
        <taxon>Methanobacteriota</taxon>
        <taxon>Stenosarchaea group</taxon>
        <taxon>Halobacteria</taxon>
        <taxon>Halobacteriales</taxon>
        <taxon>Natrialbaceae</taxon>
        <taxon>Natrinema</taxon>
    </lineage>
</organism>
<sequence length="120" mass="13403">MANVLTLEQYRQWVNDYLDAIEEATEEEQVVVTGDLEGDVNVWSPSEKYDSKRIDGSLGYPSELWSVRGTMPLRDVIAGSIERDRLLGSAIVPRRTISTTAEEIIEEQQGDLESARGESA</sequence>
<protein>
    <submittedName>
        <fullName evidence="1">Uncharacterized protein</fullName>
    </submittedName>
</protein>
<reference evidence="1 2" key="1">
    <citation type="submission" date="2017-09" db="EMBL/GenBank/DDBJ databases">
        <title>Genome sequences of Natrinema ejinorence JCM 13890T.</title>
        <authorList>
            <person name="Roh S.W."/>
            <person name="Kim Y.B."/>
            <person name="Kim J.Y."/>
        </authorList>
    </citation>
    <scope>NUCLEOTIDE SEQUENCE [LARGE SCALE GENOMIC DNA]</scope>
    <source>
        <strain evidence="1 2">JCM 13890</strain>
    </source>
</reference>
<name>A0A2A5QRA0_9EURY</name>
<proteinExistence type="predicted"/>
<dbReference type="RefSeq" id="WP_097378289.1">
    <property type="nucleotide sequence ID" value="NZ_NXNI01000001.1"/>
</dbReference>
<dbReference type="EMBL" id="NXNI01000001">
    <property type="protein sequence ID" value="PCR89342.1"/>
    <property type="molecule type" value="Genomic_DNA"/>
</dbReference>